<keyword evidence="5" id="KW-0648">Protein biosynthesis</keyword>
<evidence type="ECO:0000256" key="3">
    <source>
        <dbReference type="ARBA" id="ARBA00023146"/>
    </source>
</evidence>
<dbReference type="NCBIfam" id="TIGR00442">
    <property type="entry name" value="hisS"/>
    <property type="match status" value="1"/>
</dbReference>
<dbReference type="InterPro" id="IPR041715">
    <property type="entry name" value="HisRS-like_core"/>
</dbReference>
<dbReference type="EMBL" id="PCWO01000002">
    <property type="protein sequence ID" value="PIR05231.1"/>
    <property type="molecule type" value="Genomic_DNA"/>
</dbReference>
<feature type="binding site" evidence="6">
    <location>
        <position position="276"/>
    </location>
    <ligand>
        <name>L-histidine</name>
        <dbReference type="ChEBI" id="CHEBI:57595"/>
    </ligand>
</feature>
<accession>A0A2H0N8K7</accession>
<dbReference type="InterPro" id="IPR006195">
    <property type="entry name" value="aa-tRNA-synth_II"/>
</dbReference>
<dbReference type="Gene3D" id="3.30.930.10">
    <property type="entry name" value="Bira Bifunctional Protein, Domain 2"/>
    <property type="match status" value="1"/>
</dbReference>
<dbReference type="PROSITE" id="PS50862">
    <property type="entry name" value="AA_TRNA_LIGASE_II"/>
    <property type="match status" value="1"/>
</dbReference>
<dbReference type="EC" id="6.1.1.21" evidence="5"/>
<feature type="binding site" evidence="6">
    <location>
        <position position="144"/>
    </location>
    <ligand>
        <name>L-histidine</name>
        <dbReference type="ChEBI" id="CHEBI:57595"/>
    </ligand>
</feature>
<dbReference type="GO" id="GO:0006427">
    <property type="term" value="P:histidyl-tRNA aminoacylation"/>
    <property type="evidence" value="ECO:0007669"/>
    <property type="project" value="UniProtKB-UniRule"/>
</dbReference>
<dbReference type="Gene3D" id="3.40.50.800">
    <property type="entry name" value="Anticodon-binding domain"/>
    <property type="match status" value="1"/>
</dbReference>
<dbReference type="InterPro" id="IPR004154">
    <property type="entry name" value="Anticodon-bd"/>
</dbReference>
<evidence type="ECO:0000256" key="6">
    <source>
        <dbReference type="PIRSR" id="PIRSR001549-1"/>
    </source>
</evidence>
<protein>
    <recommendedName>
        <fullName evidence="5">Histidine--tRNA ligase</fullName>
        <ecNumber evidence="5">6.1.1.21</ecNumber>
    </recommendedName>
    <alternativeName>
        <fullName evidence="5">Histidyl-tRNA synthetase</fullName>
        <shortName evidence="5">HisRS</shortName>
    </alternativeName>
</protein>
<gene>
    <name evidence="5" type="primary">hisS</name>
    <name evidence="8" type="ORF">COV57_00095</name>
</gene>
<keyword evidence="5" id="KW-0963">Cytoplasm</keyword>
<dbReference type="InterPro" id="IPR015807">
    <property type="entry name" value="His-tRNA-ligase"/>
</dbReference>
<dbReference type="SUPFAM" id="SSF55681">
    <property type="entry name" value="Class II aaRS and biotin synthetases"/>
    <property type="match status" value="1"/>
</dbReference>
<organism evidence="8 9">
    <name type="scientific">Candidatus Liptonbacteria bacterium CG11_big_fil_rev_8_21_14_0_20_35_14</name>
    <dbReference type="NCBI Taxonomy" id="1974634"/>
    <lineage>
        <taxon>Bacteria</taxon>
        <taxon>Candidatus Liptoniibacteriota</taxon>
    </lineage>
</organism>
<feature type="binding site" evidence="6">
    <location>
        <begin position="280"/>
        <end position="281"/>
    </location>
    <ligand>
        <name>L-histidine</name>
        <dbReference type="ChEBI" id="CHEBI:57595"/>
    </ligand>
</feature>
<comment type="subunit">
    <text evidence="5">Homodimer.</text>
</comment>
<dbReference type="GO" id="GO:0004821">
    <property type="term" value="F:histidine-tRNA ligase activity"/>
    <property type="evidence" value="ECO:0007669"/>
    <property type="project" value="UniProtKB-UniRule"/>
</dbReference>
<dbReference type="PANTHER" id="PTHR43707">
    <property type="entry name" value="HISTIDYL-TRNA SYNTHETASE"/>
    <property type="match status" value="1"/>
</dbReference>
<feature type="binding site" evidence="6">
    <location>
        <position position="148"/>
    </location>
    <ligand>
        <name>L-histidine</name>
        <dbReference type="ChEBI" id="CHEBI:57595"/>
    </ligand>
</feature>
<dbReference type="Proteomes" id="UP000229893">
    <property type="component" value="Unassembled WGS sequence"/>
</dbReference>
<keyword evidence="2 5" id="KW-0547">Nucleotide-binding</keyword>
<dbReference type="GO" id="GO:0005524">
    <property type="term" value="F:ATP binding"/>
    <property type="evidence" value="ECO:0007669"/>
    <property type="project" value="UniProtKB-UniRule"/>
</dbReference>
<evidence type="ECO:0000313" key="9">
    <source>
        <dbReference type="Proteomes" id="UP000229893"/>
    </source>
</evidence>
<dbReference type="AlphaFoldDB" id="A0A2H0N8K7"/>
<evidence type="ECO:0000256" key="2">
    <source>
        <dbReference type="ARBA" id="ARBA00022741"/>
    </source>
</evidence>
<dbReference type="Pfam" id="PF03129">
    <property type="entry name" value="HGTP_anticodon"/>
    <property type="match status" value="1"/>
</dbReference>
<feature type="binding site" evidence="6">
    <location>
        <position position="130"/>
    </location>
    <ligand>
        <name>L-histidine</name>
        <dbReference type="ChEBI" id="CHEBI:57595"/>
    </ligand>
</feature>
<comment type="catalytic activity">
    <reaction evidence="4 5">
        <text>tRNA(His) + L-histidine + ATP = L-histidyl-tRNA(His) + AMP + diphosphate + H(+)</text>
        <dbReference type="Rhea" id="RHEA:17313"/>
        <dbReference type="Rhea" id="RHEA-COMP:9665"/>
        <dbReference type="Rhea" id="RHEA-COMP:9689"/>
        <dbReference type="ChEBI" id="CHEBI:15378"/>
        <dbReference type="ChEBI" id="CHEBI:30616"/>
        <dbReference type="ChEBI" id="CHEBI:33019"/>
        <dbReference type="ChEBI" id="CHEBI:57595"/>
        <dbReference type="ChEBI" id="CHEBI:78442"/>
        <dbReference type="ChEBI" id="CHEBI:78527"/>
        <dbReference type="ChEBI" id="CHEBI:456215"/>
        <dbReference type="EC" id="6.1.1.21"/>
    </reaction>
</comment>
<feature type="domain" description="Aminoacyl-transfer RNA synthetases class-II family profile" evidence="7">
    <location>
        <begin position="55"/>
        <end position="342"/>
    </location>
</feature>
<dbReference type="PANTHER" id="PTHR43707:SF1">
    <property type="entry name" value="HISTIDINE--TRNA LIGASE, MITOCHONDRIAL-RELATED"/>
    <property type="match status" value="1"/>
</dbReference>
<evidence type="ECO:0000256" key="4">
    <source>
        <dbReference type="ARBA" id="ARBA00047639"/>
    </source>
</evidence>
<comment type="similarity">
    <text evidence="1 5">Belongs to the class-II aminoacyl-tRNA synthetase family.</text>
</comment>
<evidence type="ECO:0000259" key="7">
    <source>
        <dbReference type="PROSITE" id="PS50862"/>
    </source>
</evidence>
<dbReference type="PIRSF" id="PIRSF001549">
    <property type="entry name" value="His-tRNA_synth"/>
    <property type="match status" value="1"/>
</dbReference>
<keyword evidence="3 5" id="KW-0030">Aminoacyl-tRNA synthetase</keyword>
<proteinExistence type="inferred from homology"/>
<dbReference type="GO" id="GO:0005737">
    <property type="term" value="C:cytoplasm"/>
    <property type="evidence" value="ECO:0007669"/>
    <property type="project" value="UniProtKB-SubCell"/>
</dbReference>
<dbReference type="SUPFAM" id="SSF52954">
    <property type="entry name" value="Class II aaRS ABD-related"/>
    <property type="match status" value="1"/>
</dbReference>
<feature type="binding site" evidence="6">
    <location>
        <begin position="99"/>
        <end position="101"/>
    </location>
    <ligand>
        <name>L-histidine</name>
        <dbReference type="ChEBI" id="CHEBI:57595"/>
    </ligand>
</feature>
<evidence type="ECO:0000256" key="5">
    <source>
        <dbReference type="HAMAP-Rule" id="MF_00127"/>
    </source>
</evidence>
<keyword evidence="5" id="KW-0067">ATP-binding</keyword>
<evidence type="ECO:0000313" key="8">
    <source>
        <dbReference type="EMBL" id="PIR05231.1"/>
    </source>
</evidence>
<reference evidence="8 9" key="1">
    <citation type="submission" date="2017-09" db="EMBL/GenBank/DDBJ databases">
        <title>Depth-based differentiation of microbial function through sediment-hosted aquifers and enrichment of novel symbionts in the deep terrestrial subsurface.</title>
        <authorList>
            <person name="Probst A.J."/>
            <person name="Ladd B."/>
            <person name="Jarett J.K."/>
            <person name="Geller-Mcgrath D.E."/>
            <person name="Sieber C.M."/>
            <person name="Emerson J.B."/>
            <person name="Anantharaman K."/>
            <person name="Thomas B.C."/>
            <person name="Malmstrom R."/>
            <person name="Stieglmeier M."/>
            <person name="Klingl A."/>
            <person name="Woyke T."/>
            <person name="Ryan C.M."/>
            <person name="Banfield J.F."/>
        </authorList>
    </citation>
    <scope>NUCLEOTIDE SEQUENCE [LARGE SCALE GENOMIC DNA]</scope>
    <source>
        <strain evidence="8">CG11_big_fil_rev_8_21_14_0_20_35_14</strain>
    </source>
</reference>
<comment type="subcellular location">
    <subcellularLocation>
        <location evidence="5">Cytoplasm</location>
    </subcellularLocation>
</comment>
<comment type="caution">
    <text evidence="8">The sequence shown here is derived from an EMBL/GenBank/DDBJ whole genome shotgun (WGS) entry which is preliminary data.</text>
</comment>
<dbReference type="CDD" id="cd00773">
    <property type="entry name" value="HisRS-like_core"/>
    <property type="match status" value="1"/>
</dbReference>
<dbReference type="HAMAP" id="MF_00127">
    <property type="entry name" value="His_tRNA_synth"/>
    <property type="match status" value="1"/>
</dbReference>
<sequence length="441" mass="50997">MNEKEIVIVEDKSKTRKKRPTFQSVKGMYEILPEEALWWDKVYLVVKEVAKFYTFKHIETGIIENGELFERAVGEENEVVQKEMFYIKSRTHNWVLRPENTASIVRAYLEYGFSSLPQPVKLFYFGPMFRHENPQAGRYRQFWQSGFEILGGENDPIFDAQIMLVAFRILKDLGLKDSIIKLNSVGCRVCQPNIKKKLSNFYRNNLKKIPKEYEDYINSNPLKILDSKKEEMCDLNEQAPVILDSLCMACRGHLKNLLEYLDETSLPYELDNTLVRGLDYYDKTVFEIFVPQSNNEKLAVCGGGRYDYLTEMLGGRPTPALGFAFGLERLISILKERKGNNPINREKKSKVFFIHVGEIAKKKSLSLVEMLRENNISVMESLSKDSMAKQLALADNEGIELVLIFGQKEVYEDSVIVKNLKSGIQETVLIKNMVDDLRKRF</sequence>
<dbReference type="InterPro" id="IPR004516">
    <property type="entry name" value="HisRS/HisZ"/>
</dbReference>
<dbReference type="InterPro" id="IPR045864">
    <property type="entry name" value="aa-tRNA-synth_II/BPL/LPL"/>
</dbReference>
<dbReference type="InterPro" id="IPR036621">
    <property type="entry name" value="Anticodon-bd_dom_sf"/>
</dbReference>
<keyword evidence="5 8" id="KW-0436">Ligase</keyword>
<dbReference type="Pfam" id="PF13393">
    <property type="entry name" value="tRNA-synt_His"/>
    <property type="match status" value="1"/>
</dbReference>
<evidence type="ECO:0000256" key="1">
    <source>
        <dbReference type="ARBA" id="ARBA00008226"/>
    </source>
</evidence>
<name>A0A2H0N8K7_9BACT</name>